<name>U4R4Q2_9FIRM</name>
<gene>
    <name evidence="1" type="ORF">L323_06960</name>
</gene>
<sequence length="147" mass="17384">MKYESIIKEYFSSIFEKYDLDYRDVTENSVAFIGKGYAFVLTIRLGEVYLDFTTLLENEYKKIDIWNFCASYFTSEDRKNLPLGKTVEDNIRCTILVLARGLENNFRSMLKGHIEWIDNYKRYPMAGIIKKADKTIVQLIEDRCRET</sequence>
<evidence type="ECO:0000313" key="2">
    <source>
        <dbReference type="Proteomes" id="UP000016860"/>
    </source>
</evidence>
<evidence type="ECO:0000313" key="1">
    <source>
        <dbReference type="EMBL" id="EPR12848.1"/>
    </source>
</evidence>
<dbReference type="PATRIC" id="fig|1330534.3.peg.1393"/>
<comment type="caution">
    <text evidence="1">The sequence shown here is derived from an EMBL/GenBank/DDBJ whole genome shotgun (WGS) entry which is preliminary data.</text>
</comment>
<organism evidence="1 2">
    <name type="scientific">Ruminiclostridium papyrosolvens C7</name>
    <dbReference type="NCBI Taxonomy" id="1330534"/>
    <lineage>
        <taxon>Bacteria</taxon>
        <taxon>Bacillati</taxon>
        <taxon>Bacillota</taxon>
        <taxon>Clostridia</taxon>
        <taxon>Eubacteriales</taxon>
        <taxon>Oscillospiraceae</taxon>
        <taxon>Ruminiclostridium</taxon>
    </lineage>
</organism>
<dbReference type="STRING" id="1330534.L323_06960"/>
<dbReference type="EMBL" id="ATAY01000023">
    <property type="protein sequence ID" value="EPR12848.1"/>
    <property type="molecule type" value="Genomic_DNA"/>
</dbReference>
<protein>
    <submittedName>
        <fullName evidence="1">Uncharacterized protein</fullName>
    </submittedName>
</protein>
<dbReference type="AlphaFoldDB" id="U4R4Q2"/>
<dbReference type="Proteomes" id="UP000016860">
    <property type="component" value="Unassembled WGS sequence"/>
</dbReference>
<reference evidence="1 2" key="1">
    <citation type="journal article" date="2013" name="Genome Announc.">
        <title>Draft Genome Sequence of the Cellulolytic Bacterium Clostridium papyrosolvens C7 (ATCC 700395).</title>
        <authorList>
            <person name="Zepeda V."/>
            <person name="Dassa B."/>
            <person name="Borovok I."/>
            <person name="Lamed R."/>
            <person name="Bayer E.A."/>
            <person name="Cate J.H."/>
        </authorList>
    </citation>
    <scope>NUCLEOTIDE SEQUENCE [LARGE SCALE GENOMIC DNA]</scope>
    <source>
        <strain evidence="1 2">C7</strain>
    </source>
</reference>
<proteinExistence type="predicted"/>
<dbReference type="RefSeq" id="WP_020814956.1">
    <property type="nucleotide sequence ID" value="NZ_ATAY01000023.1"/>
</dbReference>
<accession>U4R4Q2</accession>